<accession>A0A930UF57</accession>
<dbReference type="GO" id="GO:0017038">
    <property type="term" value="P:protein import"/>
    <property type="evidence" value="ECO:0007669"/>
    <property type="project" value="InterPro"/>
</dbReference>
<dbReference type="AlphaFoldDB" id="A0A930UF57"/>
<evidence type="ECO:0000256" key="5">
    <source>
        <dbReference type="SAM" id="SignalP"/>
    </source>
</evidence>
<comment type="similarity">
    <text evidence="2">Belongs to the TolB family.</text>
</comment>
<dbReference type="Gene3D" id="2.120.10.30">
    <property type="entry name" value="TolB, C-terminal domain"/>
    <property type="match status" value="1"/>
</dbReference>
<dbReference type="EMBL" id="JADHEI010000033">
    <property type="protein sequence ID" value="MBF2735449.1"/>
    <property type="molecule type" value="Genomic_DNA"/>
</dbReference>
<dbReference type="Proteomes" id="UP000604381">
    <property type="component" value="Unassembled WGS sequence"/>
</dbReference>
<dbReference type="InterPro" id="IPR011042">
    <property type="entry name" value="6-blade_b-propeller_TolB-like"/>
</dbReference>
<dbReference type="InterPro" id="IPR014167">
    <property type="entry name" value="Tol-Pal_TolB"/>
</dbReference>
<gene>
    <name evidence="7" type="primary">tolB</name>
    <name evidence="7" type="ORF">ISN26_05155</name>
</gene>
<dbReference type="NCBIfam" id="TIGR02800">
    <property type="entry name" value="propeller_TolB"/>
    <property type="match status" value="1"/>
</dbReference>
<name>A0A930UF57_9GAMM</name>
<feature type="signal peptide" evidence="5">
    <location>
        <begin position="1"/>
        <end position="22"/>
    </location>
</feature>
<evidence type="ECO:0000256" key="2">
    <source>
        <dbReference type="ARBA" id="ARBA00009820"/>
    </source>
</evidence>
<dbReference type="SUPFAM" id="SSF69304">
    <property type="entry name" value="Tricorn protease N-terminal domain"/>
    <property type="match status" value="1"/>
</dbReference>
<comment type="caution">
    <text evidence="7">The sequence shown here is derived from an EMBL/GenBank/DDBJ whole genome shotgun (WGS) entry which is preliminary data.</text>
</comment>
<dbReference type="Gene3D" id="3.40.50.10070">
    <property type="entry name" value="TolB, N-terminal domain"/>
    <property type="match status" value="1"/>
</dbReference>
<dbReference type="SUPFAM" id="SSF52964">
    <property type="entry name" value="TolB, N-terminal domain"/>
    <property type="match status" value="1"/>
</dbReference>
<feature type="chain" id="PRO_5037020020" evidence="5">
    <location>
        <begin position="23"/>
        <end position="432"/>
    </location>
</feature>
<evidence type="ECO:0000256" key="3">
    <source>
        <dbReference type="ARBA" id="ARBA00022729"/>
    </source>
</evidence>
<dbReference type="GO" id="GO:0042597">
    <property type="term" value="C:periplasmic space"/>
    <property type="evidence" value="ECO:0007669"/>
    <property type="project" value="UniProtKB-SubCell"/>
</dbReference>
<organism evidence="7 8">
    <name type="scientific">Candidatus Amphirhobacter heronislandensis</name>
    <dbReference type="NCBI Taxonomy" id="1732024"/>
    <lineage>
        <taxon>Bacteria</taxon>
        <taxon>Pseudomonadati</taxon>
        <taxon>Pseudomonadota</taxon>
        <taxon>Gammaproteobacteria</taxon>
        <taxon>Candidatus Tethybacterales</taxon>
        <taxon>Candidatus Tethybacteraceae</taxon>
        <taxon>Candidatus Amphirhobacter</taxon>
    </lineage>
</organism>
<dbReference type="Pfam" id="PF04052">
    <property type="entry name" value="TolB_N"/>
    <property type="match status" value="1"/>
</dbReference>
<keyword evidence="4" id="KW-0574">Periplasm</keyword>
<keyword evidence="8" id="KW-1185">Reference proteome</keyword>
<evidence type="ECO:0000313" key="8">
    <source>
        <dbReference type="Proteomes" id="UP000604381"/>
    </source>
</evidence>
<sequence>MLLRRLGILALCGLLPLAPLRAAVEIQLESQGVRRIPILIQAFEGEQVDTRQLSRIITDDLDRTGLFRAFHQPVPTLGPFEEPDYDAFDPSQQEYMLVGRVDADGQRVTYQLIDLVTQRPDEAFALAIGPGQERLVAHTIANWLYEKLAGIPGVFTSKIAYVLRTGDKRSATYELKVADYDGFGAQTLIKSPEPIISPEWMPDGNRILYVSYERKKPIVYEHQLLTGQRKVVASFKGNNSSPAMSPDRRWIAVALSESGSTQIHLLSADGTRKLRLRESAGIDTEPVFSPTDPNLLAFVSDSSGSPQIYLRDRASGAERRLTFGSGYNVSPRFSPDGGMLTFIRRDANGFNVHIADSAATDGATVPLTGIDLADSPSFSPNGEMLLFKNDARPNILYTVSINGKITRPFTIAEQGEIKDPAWSPASTLNNWY</sequence>
<evidence type="ECO:0000313" key="7">
    <source>
        <dbReference type="EMBL" id="MBF2735449.1"/>
    </source>
</evidence>
<dbReference type="InterPro" id="IPR007195">
    <property type="entry name" value="TolB_N"/>
</dbReference>
<feature type="domain" description="TolB N-terminal" evidence="6">
    <location>
        <begin position="25"/>
        <end position="119"/>
    </location>
</feature>
<keyword evidence="3 5" id="KW-0732">Signal</keyword>
<dbReference type="PANTHER" id="PTHR36842">
    <property type="entry name" value="PROTEIN TOLB HOMOLOG"/>
    <property type="match status" value="1"/>
</dbReference>
<dbReference type="InterPro" id="IPR011659">
    <property type="entry name" value="WD40"/>
</dbReference>
<proteinExistence type="inferred from homology"/>
<evidence type="ECO:0000256" key="1">
    <source>
        <dbReference type="ARBA" id="ARBA00004418"/>
    </source>
</evidence>
<evidence type="ECO:0000256" key="4">
    <source>
        <dbReference type="ARBA" id="ARBA00022764"/>
    </source>
</evidence>
<dbReference type="PANTHER" id="PTHR36842:SF1">
    <property type="entry name" value="PROTEIN TOLB"/>
    <property type="match status" value="1"/>
</dbReference>
<evidence type="ECO:0000259" key="6">
    <source>
        <dbReference type="Pfam" id="PF04052"/>
    </source>
</evidence>
<dbReference type="Pfam" id="PF07676">
    <property type="entry name" value="PD40"/>
    <property type="match status" value="4"/>
</dbReference>
<comment type="subcellular location">
    <subcellularLocation>
        <location evidence="1">Periplasm</location>
    </subcellularLocation>
</comment>
<reference evidence="7" key="1">
    <citation type="submission" date="2020-10" db="EMBL/GenBank/DDBJ databases">
        <title>An improved Amphimedon queenslandica hologenome assembly reveals how three proteobacterial symbionts can extend the metabolic phenotypic of their marine sponge host.</title>
        <authorList>
            <person name="Degnan B."/>
            <person name="Degnan S."/>
            <person name="Xiang X."/>
        </authorList>
    </citation>
    <scope>NUCLEOTIDE SEQUENCE</scope>
    <source>
        <strain evidence="7">AqS2</strain>
    </source>
</reference>
<protein>
    <submittedName>
        <fullName evidence="7">Tol-Pal system beta propeller repeat protein TolB</fullName>
    </submittedName>
</protein>